<evidence type="ECO:0000256" key="2">
    <source>
        <dbReference type="PROSITE-ProRule" id="PRU00124"/>
    </source>
</evidence>
<keyword evidence="5" id="KW-1185">Reference proteome</keyword>
<comment type="caution">
    <text evidence="2">Lacks conserved residue(s) required for the propagation of feature annotation.</text>
</comment>
<dbReference type="InterPro" id="IPR035914">
    <property type="entry name" value="Sperma_CUB_dom_sf"/>
</dbReference>
<dbReference type="EMBL" id="CAJHNH020003080">
    <property type="protein sequence ID" value="CAG5128475.1"/>
    <property type="molecule type" value="Genomic_DNA"/>
</dbReference>
<dbReference type="SUPFAM" id="SSF57424">
    <property type="entry name" value="LDL receptor-like module"/>
    <property type="match status" value="1"/>
</dbReference>
<dbReference type="InterPro" id="IPR002172">
    <property type="entry name" value="LDrepeatLR_classA_rpt"/>
</dbReference>
<name>A0A8S3ZL59_9EUPU</name>
<evidence type="ECO:0000256" key="1">
    <source>
        <dbReference type="ARBA" id="ARBA00023157"/>
    </source>
</evidence>
<dbReference type="CDD" id="cd00112">
    <property type="entry name" value="LDLa"/>
    <property type="match status" value="1"/>
</dbReference>
<dbReference type="Pfam" id="PF00057">
    <property type="entry name" value="Ldl_recept_a"/>
    <property type="match status" value="1"/>
</dbReference>
<keyword evidence="1 2" id="KW-1015">Disulfide bond</keyword>
<dbReference type="PROSITE" id="PS01209">
    <property type="entry name" value="LDLRA_1"/>
    <property type="match status" value="1"/>
</dbReference>
<dbReference type="InterPro" id="IPR023415">
    <property type="entry name" value="LDLR_class-A_CS"/>
</dbReference>
<gene>
    <name evidence="4" type="ORF">CUNI_LOCUS14033</name>
</gene>
<organism evidence="4 5">
    <name type="scientific">Candidula unifasciata</name>
    <dbReference type="NCBI Taxonomy" id="100452"/>
    <lineage>
        <taxon>Eukaryota</taxon>
        <taxon>Metazoa</taxon>
        <taxon>Spiralia</taxon>
        <taxon>Lophotrochozoa</taxon>
        <taxon>Mollusca</taxon>
        <taxon>Gastropoda</taxon>
        <taxon>Heterobranchia</taxon>
        <taxon>Euthyneura</taxon>
        <taxon>Panpulmonata</taxon>
        <taxon>Eupulmonata</taxon>
        <taxon>Stylommatophora</taxon>
        <taxon>Helicina</taxon>
        <taxon>Helicoidea</taxon>
        <taxon>Geomitridae</taxon>
        <taxon>Candidula</taxon>
    </lineage>
</organism>
<sequence length="158" mass="17213">IHLRSSELEMKHRKRCDLHNITVYDRTTLESAAKESFCRSQNEVLDISSDSNRVFVRLFGSSLHNKPYLRLAYTLFRKGDCSALEFKCGDVCIPASLWCNGVDNCRDRSDEKGCSRTRPSHGRSGSRGASGGSVDIDGAVKRGGDGGDITPGDSAAGI</sequence>
<dbReference type="OrthoDB" id="10013209at2759"/>
<dbReference type="PROSITE" id="PS50068">
    <property type="entry name" value="LDLRA_2"/>
    <property type="match status" value="1"/>
</dbReference>
<dbReference type="Gene3D" id="4.10.400.10">
    <property type="entry name" value="Low-density Lipoprotein Receptor"/>
    <property type="match status" value="1"/>
</dbReference>
<evidence type="ECO:0000313" key="5">
    <source>
        <dbReference type="Proteomes" id="UP000678393"/>
    </source>
</evidence>
<comment type="caution">
    <text evidence="4">The sequence shown here is derived from an EMBL/GenBank/DDBJ whole genome shotgun (WGS) entry which is preliminary data.</text>
</comment>
<reference evidence="4" key="1">
    <citation type="submission" date="2021-04" db="EMBL/GenBank/DDBJ databases">
        <authorList>
            <consortium name="Molecular Ecology Group"/>
        </authorList>
    </citation>
    <scope>NUCLEOTIDE SEQUENCE</scope>
</reference>
<feature type="non-terminal residue" evidence="4">
    <location>
        <position position="158"/>
    </location>
</feature>
<dbReference type="Proteomes" id="UP000678393">
    <property type="component" value="Unassembled WGS sequence"/>
</dbReference>
<proteinExistence type="predicted"/>
<dbReference type="InterPro" id="IPR036055">
    <property type="entry name" value="LDL_receptor-like_sf"/>
</dbReference>
<feature type="region of interest" description="Disordered" evidence="3">
    <location>
        <begin position="110"/>
        <end position="158"/>
    </location>
</feature>
<evidence type="ECO:0000313" key="4">
    <source>
        <dbReference type="EMBL" id="CAG5128475.1"/>
    </source>
</evidence>
<evidence type="ECO:0000256" key="3">
    <source>
        <dbReference type="SAM" id="MobiDB-lite"/>
    </source>
</evidence>
<dbReference type="SMART" id="SM00192">
    <property type="entry name" value="LDLa"/>
    <property type="match status" value="1"/>
</dbReference>
<protein>
    <submittedName>
        <fullName evidence="4">Uncharacterized protein</fullName>
    </submittedName>
</protein>
<feature type="disulfide bond" evidence="2">
    <location>
        <begin position="99"/>
        <end position="114"/>
    </location>
</feature>
<dbReference type="SUPFAM" id="SSF49854">
    <property type="entry name" value="Spermadhesin, CUB domain"/>
    <property type="match status" value="1"/>
</dbReference>
<accession>A0A8S3ZL59</accession>
<dbReference type="AlphaFoldDB" id="A0A8S3ZL59"/>